<organism evidence="1 2">
    <name type="scientific">Candidatus Regiella insecticola</name>
    <dbReference type="NCBI Taxonomy" id="138073"/>
    <lineage>
        <taxon>Bacteria</taxon>
        <taxon>Pseudomonadati</taxon>
        <taxon>Pseudomonadota</taxon>
        <taxon>Gammaproteobacteria</taxon>
        <taxon>Enterobacterales</taxon>
        <taxon>Enterobacteriaceae</taxon>
        <taxon>aphid secondary symbionts</taxon>
        <taxon>Candidatus Regiella</taxon>
    </lineage>
</organism>
<dbReference type="AlphaFoldDB" id="A0A6L2ZKJ8"/>
<dbReference type="Proteomes" id="UP000504714">
    <property type="component" value="Unassembled WGS sequence"/>
</dbReference>
<dbReference type="EMBL" id="BLXO01000001">
    <property type="protein sequence ID" value="GFN45353.1"/>
    <property type="molecule type" value="Genomic_DNA"/>
</dbReference>
<name>A0A6L2ZKJ8_9ENTR</name>
<reference evidence="1 2" key="1">
    <citation type="submission" date="2020-06" db="EMBL/GenBank/DDBJ databases">
        <title>The genome sequence of Candidatus Regiella insecticola strain Tut.</title>
        <authorList>
            <person name="Nikoh N."/>
            <person name="Tsuchida T."/>
            <person name="Koga R."/>
            <person name="Oshima K."/>
            <person name="Hattori M."/>
            <person name="Fukatsu T."/>
        </authorList>
    </citation>
    <scope>NUCLEOTIDE SEQUENCE [LARGE SCALE GENOMIC DNA]</scope>
    <source>
        <strain evidence="1 2">Tut</strain>
    </source>
</reference>
<proteinExistence type="predicted"/>
<gene>
    <name evidence="1" type="ORF">RINTU1_04620</name>
</gene>
<evidence type="ECO:0000313" key="2">
    <source>
        <dbReference type="Proteomes" id="UP000504714"/>
    </source>
</evidence>
<comment type="caution">
    <text evidence="1">The sequence shown here is derived from an EMBL/GenBank/DDBJ whole genome shotgun (WGS) entry which is preliminary data.</text>
</comment>
<sequence>MNLLKLIIIGLYGAIGLVGWYKYTELVAHPVTVVTVDKFSSEMTVAYIRAMVWYHSRGKLQELRSILLTDNLANEKQIKIRITNMLKHRTSAYIRDFNSLDTPIENIGNWYQNNFDFDNFLSAVFDEVFNKQLSVEEKIRNVSDVMEAYQNLTTQKLLINLNKLKGN</sequence>
<accession>A0A6L2ZKJ8</accession>
<protein>
    <submittedName>
        <fullName evidence="1">Uncharacterized protein</fullName>
    </submittedName>
</protein>
<evidence type="ECO:0000313" key="1">
    <source>
        <dbReference type="EMBL" id="GFN45353.1"/>
    </source>
</evidence>